<evidence type="ECO:0000313" key="2">
    <source>
        <dbReference type="Proteomes" id="UP000634805"/>
    </source>
</evidence>
<sequence length="53" mass="6305">MASNVINMPSKNVTLSVDEDLYTKYREFCKKKGWLTSRQFEIMMEEQIEGEKK</sequence>
<evidence type="ECO:0000313" key="1">
    <source>
        <dbReference type="EMBL" id="CAD6492446.1"/>
    </source>
</evidence>
<dbReference type="AlphaFoldDB" id="A0A811T563"/>
<comment type="caution">
    <text evidence="1">The sequence shown here is derived from an EMBL/GenBank/DDBJ whole genome shotgun (WGS) entry which is preliminary data.</text>
</comment>
<organism evidence="1 2">
    <name type="scientific">Candidatus Argoarchaeum ethanivorans</name>
    <dbReference type="NCBI Taxonomy" id="2608793"/>
    <lineage>
        <taxon>Archaea</taxon>
        <taxon>Methanobacteriati</taxon>
        <taxon>Methanobacteriota</taxon>
        <taxon>Stenosarchaea group</taxon>
        <taxon>Methanomicrobia</taxon>
        <taxon>Methanosarcinales</taxon>
        <taxon>Methanosarcinales incertae sedis</taxon>
        <taxon>GOM Arc I cluster</taxon>
        <taxon>Candidatus Argoarchaeum</taxon>
    </lineage>
</organism>
<accession>A0A811T563</accession>
<protein>
    <submittedName>
        <fullName evidence="1">Uncharacterized protein</fullName>
    </submittedName>
</protein>
<reference evidence="1" key="1">
    <citation type="submission" date="2020-10" db="EMBL/GenBank/DDBJ databases">
        <authorList>
            <person name="Hahn C.J."/>
            <person name="Laso-Perez R."/>
            <person name="Vulcano F."/>
            <person name="Vaziourakis K.-M."/>
            <person name="Stokke R."/>
            <person name="Steen I.H."/>
            <person name="Teske A."/>
            <person name="Boetius A."/>
            <person name="Liebeke M."/>
            <person name="Amann R."/>
            <person name="Knittel K."/>
        </authorList>
    </citation>
    <scope>NUCLEOTIDE SEQUENCE</scope>
    <source>
        <strain evidence="1">Gfbio:e3339647-f889-4370-9287-4fb5cb688e4c:AG392D22_GoMArc1</strain>
    </source>
</reference>
<dbReference type="Proteomes" id="UP000634805">
    <property type="component" value="Unassembled WGS sequence"/>
</dbReference>
<dbReference type="EMBL" id="CAJHIS010000005">
    <property type="protein sequence ID" value="CAD6492446.1"/>
    <property type="molecule type" value="Genomic_DNA"/>
</dbReference>
<gene>
    <name evidence="1" type="ORF">EMLJLAPB_00282</name>
</gene>
<proteinExistence type="predicted"/>
<name>A0A811T563_9EURY</name>